<dbReference type="PROSITE" id="PS50850">
    <property type="entry name" value="MFS"/>
    <property type="match status" value="1"/>
</dbReference>
<comment type="subcellular location">
    <subcellularLocation>
        <location evidence="1">Membrane</location>
        <topology evidence="1">Multi-pass membrane protein</topology>
    </subcellularLocation>
</comment>
<feature type="domain" description="Major facilitator superfamily (MFS) profile" evidence="6">
    <location>
        <begin position="1"/>
        <end position="120"/>
    </location>
</feature>
<evidence type="ECO:0000256" key="1">
    <source>
        <dbReference type="ARBA" id="ARBA00004141"/>
    </source>
</evidence>
<proteinExistence type="predicted"/>
<keyword evidence="4 5" id="KW-0472">Membrane</keyword>
<dbReference type="GO" id="GO:0022857">
    <property type="term" value="F:transmembrane transporter activity"/>
    <property type="evidence" value="ECO:0007669"/>
    <property type="project" value="InterPro"/>
</dbReference>
<evidence type="ECO:0000256" key="5">
    <source>
        <dbReference type="SAM" id="Phobius"/>
    </source>
</evidence>
<dbReference type="EMBL" id="JAUKUA010000004">
    <property type="protein sequence ID" value="KAK0716320.1"/>
    <property type="molecule type" value="Genomic_DNA"/>
</dbReference>
<evidence type="ECO:0000313" key="7">
    <source>
        <dbReference type="EMBL" id="KAK0716320.1"/>
    </source>
</evidence>
<sequence length="120" mass="13131">QASDITSRPTTYVIILVFHVIGFAVAASVSTFAAYAVEICFTSVGKFGLVLLSNILVGDLIPLQWRGFFRAAMSIPFVIAVPVNGFITEVFVGNWRWGLGMFAILVPILLLPTIFILYSM</sequence>
<dbReference type="AlphaFoldDB" id="A0AA40AI82"/>
<dbReference type="Proteomes" id="UP001172102">
    <property type="component" value="Unassembled WGS sequence"/>
</dbReference>
<dbReference type="PANTHER" id="PTHR23501:SF58">
    <property type="entry name" value="LOW AFFINITY HEME TRANSPORTER STR3"/>
    <property type="match status" value="1"/>
</dbReference>
<dbReference type="InterPro" id="IPR036259">
    <property type="entry name" value="MFS_trans_sf"/>
</dbReference>
<keyword evidence="3 5" id="KW-1133">Transmembrane helix</keyword>
<feature type="transmembrane region" description="Helical" evidence="5">
    <location>
        <begin position="43"/>
        <end position="61"/>
    </location>
</feature>
<feature type="transmembrane region" description="Helical" evidence="5">
    <location>
        <begin position="12"/>
        <end position="37"/>
    </location>
</feature>
<evidence type="ECO:0000256" key="4">
    <source>
        <dbReference type="ARBA" id="ARBA00023136"/>
    </source>
</evidence>
<dbReference type="GO" id="GO:0005886">
    <property type="term" value="C:plasma membrane"/>
    <property type="evidence" value="ECO:0007669"/>
    <property type="project" value="TreeGrafter"/>
</dbReference>
<comment type="caution">
    <text evidence="7">The sequence shown here is derived from an EMBL/GenBank/DDBJ whole genome shotgun (WGS) entry which is preliminary data.</text>
</comment>
<accession>A0AA40AI82</accession>
<gene>
    <name evidence="7" type="ORF">B0H67DRAFT_488229</name>
</gene>
<evidence type="ECO:0000256" key="3">
    <source>
        <dbReference type="ARBA" id="ARBA00022989"/>
    </source>
</evidence>
<dbReference type="InterPro" id="IPR020846">
    <property type="entry name" value="MFS_dom"/>
</dbReference>
<reference evidence="7" key="1">
    <citation type="submission" date="2023-06" db="EMBL/GenBank/DDBJ databases">
        <title>Genome-scale phylogeny and comparative genomics of the fungal order Sordariales.</title>
        <authorList>
            <consortium name="Lawrence Berkeley National Laboratory"/>
            <person name="Hensen N."/>
            <person name="Bonometti L."/>
            <person name="Westerberg I."/>
            <person name="Brannstrom I.O."/>
            <person name="Guillou S."/>
            <person name="Cros-Aarteil S."/>
            <person name="Calhoun S."/>
            <person name="Haridas S."/>
            <person name="Kuo A."/>
            <person name="Mondo S."/>
            <person name="Pangilinan J."/>
            <person name="Riley R."/>
            <person name="Labutti K."/>
            <person name="Andreopoulos B."/>
            <person name="Lipzen A."/>
            <person name="Chen C."/>
            <person name="Yanf M."/>
            <person name="Daum C."/>
            <person name="Ng V."/>
            <person name="Clum A."/>
            <person name="Steindorff A."/>
            <person name="Ohm R."/>
            <person name="Martin F."/>
            <person name="Silar P."/>
            <person name="Natvig D."/>
            <person name="Lalanne C."/>
            <person name="Gautier V."/>
            <person name="Ament-Velasquez S.L."/>
            <person name="Kruys A."/>
            <person name="Hutchinson M.I."/>
            <person name="Powell A.J."/>
            <person name="Barry K."/>
            <person name="Miller A.N."/>
            <person name="Grigoriev I.V."/>
            <person name="Debuchy R."/>
            <person name="Gladieux P."/>
            <person name="Thoren M.H."/>
            <person name="Johannesson H."/>
        </authorList>
    </citation>
    <scope>NUCLEOTIDE SEQUENCE</scope>
    <source>
        <strain evidence="7">SMH4607-1</strain>
    </source>
</reference>
<evidence type="ECO:0000259" key="6">
    <source>
        <dbReference type="PROSITE" id="PS50850"/>
    </source>
</evidence>
<evidence type="ECO:0000313" key="8">
    <source>
        <dbReference type="Proteomes" id="UP001172102"/>
    </source>
</evidence>
<name>A0AA40AI82_9PEZI</name>
<organism evidence="7 8">
    <name type="scientific">Lasiosphaeris hirsuta</name>
    <dbReference type="NCBI Taxonomy" id="260670"/>
    <lineage>
        <taxon>Eukaryota</taxon>
        <taxon>Fungi</taxon>
        <taxon>Dikarya</taxon>
        <taxon>Ascomycota</taxon>
        <taxon>Pezizomycotina</taxon>
        <taxon>Sordariomycetes</taxon>
        <taxon>Sordariomycetidae</taxon>
        <taxon>Sordariales</taxon>
        <taxon>Lasiosphaeriaceae</taxon>
        <taxon>Lasiosphaeris</taxon>
    </lineage>
</organism>
<evidence type="ECO:0000256" key="2">
    <source>
        <dbReference type="ARBA" id="ARBA00022692"/>
    </source>
</evidence>
<protein>
    <recommendedName>
        <fullName evidence="6">Major facilitator superfamily (MFS) profile domain-containing protein</fullName>
    </recommendedName>
</protein>
<feature type="transmembrane region" description="Helical" evidence="5">
    <location>
        <begin position="68"/>
        <end position="87"/>
    </location>
</feature>
<dbReference type="Gene3D" id="1.20.1250.20">
    <property type="entry name" value="MFS general substrate transporter like domains"/>
    <property type="match status" value="1"/>
</dbReference>
<feature type="transmembrane region" description="Helical" evidence="5">
    <location>
        <begin position="99"/>
        <end position="118"/>
    </location>
</feature>
<dbReference type="PANTHER" id="PTHR23501">
    <property type="entry name" value="MAJOR FACILITATOR SUPERFAMILY"/>
    <property type="match status" value="1"/>
</dbReference>
<dbReference type="SUPFAM" id="SSF103473">
    <property type="entry name" value="MFS general substrate transporter"/>
    <property type="match status" value="1"/>
</dbReference>
<keyword evidence="2 5" id="KW-0812">Transmembrane</keyword>
<feature type="non-terminal residue" evidence="7">
    <location>
        <position position="1"/>
    </location>
</feature>
<keyword evidence="8" id="KW-1185">Reference proteome</keyword>